<dbReference type="GO" id="GO:0016787">
    <property type="term" value="F:hydrolase activity"/>
    <property type="evidence" value="ECO:0007669"/>
    <property type="project" value="UniProtKB-KW"/>
</dbReference>
<dbReference type="InterPro" id="IPR036397">
    <property type="entry name" value="RNaseH_sf"/>
</dbReference>
<dbReference type="PANTHER" id="PTHR10322:SF23">
    <property type="entry name" value="DNA POLYMERASE DELTA CATALYTIC SUBUNIT"/>
    <property type="match status" value="1"/>
</dbReference>
<evidence type="ECO:0000256" key="5">
    <source>
        <dbReference type="ARBA" id="ARBA00022705"/>
    </source>
</evidence>
<dbReference type="EC" id="2.7.7.7" evidence="2"/>
<evidence type="ECO:0000256" key="10">
    <source>
        <dbReference type="ARBA" id="ARBA00023125"/>
    </source>
</evidence>
<proteinExistence type="inferred from homology"/>
<keyword evidence="3" id="KW-0808">Transferase</keyword>
<dbReference type="Gene3D" id="1.20.1280.300">
    <property type="match status" value="1"/>
</dbReference>
<dbReference type="GO" id="GO:0006261">
    <property type="term" value="P:DNA-templated DNA replication"/>
    <property type="evidence" value="ECO:0007669"/>
    <property type="project" value="TreeGrafter"/>
</dbReference>
<dbReference type="SUPFAM" id="SSF56672">
    <property type="entry name" value="DNA/RNA polymerases"/>
    <property type="match status" value="1"/>
</dbReference>
<evidence type="ECO:0000256" key="3">
    <source>
        <dbReference type="ARBA" id="ARBA00022679"/>
    </source>
</evidence>
<dbReference type="InterPro" id="IPR006133">
    <property type="entry name" value="DNA-dir_DNA_pol_B_exonuc"/>
</dbReference>
<dbReference type="GO" id="GO:0004518">
    <property type="term" value="F:nuclease activity"/>
    <property type="evidence" value="ECO:0007669"/>
    <property type="project" value="UniProtKB-KW"/>
</dbReference>
<dbReference type="Gene3D" id="3.30.420.10">
    <property type="entry name" value="Ribonuclease H-like superfamily/Ribonuclease H"/>
    <property type="match status" value="1"/>
</dbReference>
<keyword evidence="6" id="KW-0540">Nuclease</keyword>
<dbReference type="InterPro" id="IPR006134">
    <property type="entry name" value="DNA-dir_DNA_pol_B_multi_dom"/>
</dbReference>
<evidence type="ECO:0000256" key="11">
    <source>
        <dbReference type="ARBA" id="ARBA00049244"/>
    </source>
</evidence>
<keyword evidence="7" id="KW-0378">Hydrolase</keyword>
<dbReference type="InterPro" id="IPR012337">
    <property type="entry name" value="RNaseH-like_sf"/>
</dbReference>
<dbReference type="Proteomes" id="UP000595909">
    <property type="component" value="Segment"/>
</dbReference>
<dbReference type="GO" id="GO:0003887">
    <property type="term" value="F:DNA-directed DNA polymerase activity"/>
    <property type="evidence" value="ECO:0007669"/>
    <property type="project" value="UniProtKB-KW"/>
</dbReference>
<organism evidence="14 15">
    <name type="scientific">Campylobacter phage F372</name>
    <dbReference type="NCBI Taxonomy" id="2794375"/>
    <lineage>
        <taxon>Viruses</taxon>
        <taxon>Duplodnaviria</taxon>
        <taxon>Heunggongvirae</taxon>
        <taxon>Uroviricota</taxon>
        <taxon>Caudoviricetes</taxon>
        <taxon>Connertonviridae</taxon>
        <taxon>Fletchervirus</taxon>
        <taxon>Fletchervirus F372</taxon>
    </lineage>
</organism>
<dbReference type="InterPro" id="IPR006172">
    <property type="entry name" value="DNA-dir_DNA_pol_B"/>
</dbReference>
<evidence type="ECO:0000313" key="14">
    <source>
        <dbReference type="EMBL" id="QPX65304.1"/>
    </source>
</evidence>
<dbReference type="InterPro" id="IPR023211">
    <property type="entry name" value="DNA_pol_palm_dom_sf"/>
</dbReference>
<dbReference type="Gene3D" id="3.90.1600.10">
    <property type="entry name" value="Palm domain of DNA polymerase"/>
    <property type="match status" value="1"/>
</dbReference>
<evidence type="ECO:0000256" key="8">
    <source>
        <dbReference type="ARBA" id="ARBA00022932"/>
    </source>
</evidence>
<evidence type="ECO:0000259" key="13">
    <source>
        <dbReference type="Pfam" id="PF03104"/>
    </source>
</evidence>
<dbReference type="SMART" id="SM00486">
    <property type="entry name" value="POLBc"/>
    <property type="match status" value="1"/>
</dbReference>
<dbReference type="GO" id="GO:0003677">
    <property type="term" value="F:DNA binding"/>
    <property type="evidence" value="ECO:0007669"/>
    <property type="project" value="UniProtKB-KW"/>
</dbReference>
<evidence type="ECO:0000256" key="7">
    <source>
        <dbReference type="ARBA" id="ARBA00022801"/>
    </source>
</evidence>
<sequence length="888" mass="103849">MMFKYEYVFEHNFKLYARLYDEVTKNSIIKEYKSTEYVPELFIRTNEKTEYKDFYTHGYLKKKTFKATYEIYQYLKNVSPSTPLYGNINRPQKYIRENFKDIDCNHEFRTQYLDIETRAINGYAKPSNPTEEISLIQVYDNYLNKFIIFGTKDLDINLESDIGEVIYKKCDNEIQMLKKYLTFVVKTNPTIIAGFNSNLFDIPYIVNRMIHLGIDDYVELSPIKAITYKRMKTNDDIEYDGVKIEGIIQLDLRDLYIKYTTQKPSRFSLDEISKLELGDTKVNYDGSIEDLYKDFNKFVSYGLKDVELLIKLERKLKLLKVCQLVAYKCGVNADEVSGTLMQWASLIYNYALSKNVILPLRQLKIINYNPPYPGGWVRVIEGLHKNVCSYDFTSLYPNIIIEFKIGLDNYIPVSNIPYEKAKILEENRARFMNEAPNEVISTLLPEDLKDMLNKYFYFYSETYDKTNNDSMEEFYYFKNIIDNKDEIKQICKKYGVNVTPNGCLYFSNGTSLFAELIESFFKDRLNHKSFLKNDNLTASEIDYHDLMQYMFKILMNSAYGSTSLAINPFSFGKKMSESITTTGRFLNMWVSYKVNKFCNETYNLNIDVNSRPLSIQCDTDSNYFEFKFLETPKDLQENAKFLKSYCETTISPVIDDAISEAVTAINGLDKNSNLGMEQETICDRLISCARKRYVGRYFNKKKLNKGFKITGLPMIDKTTPKWTKLKLNECLDLILDSDLHGLRQFINNIKDEFKQQLLSDICMNKSVSSLSYIVSNGKWVSSINGNPCPIQSRGSIHYNNLTNKYKLKKIMEGEKVYIVYLKTPNAITGDNVICIPDDEIVREIPNISEFVDYETMFEKYFIQKLDIMSKHIGFDYKNIFVNTLDEWL</sequence>
<feature type="domain" description="DNA-directed DNA polymerase family B exonuclease" evidence="13">
    <location>
        <begin position="97"/>
        <end position="272"/>
    </location>
</feature>
<dbReference type="PANTHER" id="PTHR10322">
    <property type="entry name" value="DNA POLYMERASE CATALYTIC SUBUNIT"/>
    <property type="match status" value="1"/>
</dbReference>
<dbReference type="Pfam" id="PF03104">
    <property type="entry name" value="DNA_pol_B_exo1"/>
    <property type="match status" value="1"/>
</dbReference>
<dbReference type="GO" id="GO:0039693">
    <property type="term" value="P:viral DNA genome replication"/>
    <property type="evidence" value="ECO:0007669"/>
    <property type="project" value="UniProtKB-KW"/>
</dbReference>
<accession>A0A7T3KHE6</accession>
<evidence type="ECO:0000256" key="9">
    <source>
        <dbReference type="ARBA" id="ARBA00023109"/>
    </source>
</evidence>
<feature type="domain" description="DNA-directed DNA polymerase family B multifunctional" evidence="12">
    <location>
        <begin position="346"/>
        <end position="765"/>
    </location>
</feature>
<evidence type="ECO:0000256" key="1">
    <source>
        <dbReference type="ARBA" id="ARBA00005755"/>
    </source>
</evidence>
<gene>
    <name evidence="14" type="ORF">F372_022</name>
</gene>
<dbReference type="GO" id="GO:0000166">
    <property type="term" value="F:nucleotide binding"/>
    <property type="evidence" value="ECO:0007669"/>
    <property type="project" value="InterPro"/>
</dbReference>
<keyword evidence="4" id="KW-0548">Nucleotidyltransferase</keyword>
<keyword evidence="8" id="KW-0239">DNA-directed DNA polymerase</keyword>
<evidence type="ECO:0000256" key="4">
    <source>
        <dbReference type="ARBA" id="ARBA00022695"/>
    </source>
</evidence>
<evidence type="ECO:0000313" key="15">
    <source>
        <dbReference type="Proteomes" id="UP000595909"/>
    </source>
</evidence>
<dbReference type="InterPro" id="IPR043502">
    <property type="entry name" value="DNA/RNA_pol_sf"/>
</dbReference>
<protein>
    <recommendedName>
        <fullName evidence="2">DNA-directed DNA polymerase</fullName>
        <ecNumber evidence="2">2.7.7.7</ecNumber>
    </recommendedName>
</protein>
<keyword evidence="15" id="KW-1185">Reference proteome</keyword>
<dbReference type="SUPFAM" id="SSF53098">
    <property type="entry name" value="Ribonuclease H-like"/>
    <property type="match status" value="1"/>
</dbReference>
<evidence type="ECO:0000259" key="12">
    <source>
        <dbReference type="Pfam" id="PF00136"/>
    </source>
</evidence>
<dbReference type="Gene3D" id="3.30.342.10">
    <property type="entry name" value="DNA Polymerase, chain B, domain 1"/>
    <property type="match status" value="1"/>
</dbReference>
<evidence type="ECO:0000256" key="2">
    <source>
        <dbReference type="ARBA" id="ARBA00012417"/>
    </source>
</evidence>
<comment type="similarity">
    <text evidence="1">Belongs to the DNA polymerase type-B family.</text>
</comment>
<name>A0A7T3KHE6_9CAUD</name>
<dbReference type="Pfam" id="PF00136">
    <property type="entry name" value="DNA_pol_B"/>
    <property type="match status" value="1"/>
</dbReference>
<dbReference type="InterPro" id="IPR050240">
    <property type="entry name" value="DNA_pol_type-B"/>
</dbReference>
<comment type="catalytic activity">
    <reaction evidence="11">
        <text>DNA(n) + a 2'-deoxyribonucleoside 5'-triphosphate = DNA(n+1) + diphosphate</text>
        <dbReference type="Rhea" id="RHEA:22508"/>
        <dbReference type="Rhea" id="RHEA-COMP:17339"/>
        <dbReference type="Rhea" id="RHEA-COMP:17340"/>
        <dbReference type="ChEBI" id="CHEBI:33019"/>
        <dbReference type="ChEBI" id="CHEBI:61560"/>
        <dbReference type="ChEBI" id="CHEBI:173112"/>
        <dbReference type="EC" id="2.7.7.7"/>
    </reaction>
</comment>
<reference evidence="14 15" key="1">
    <citation type="submission" date="2020-08" db="EMBL/GenBank/DDBJ databases">
        <authorList>
            <person name="Sorensen M.C.H."/>
        </authorList>
    </citation>
    <scope>NUCLEOTIDE SEQUENCE [LARGE SCALE GENOMIC DNA]</scope>
</reference>
<keyword evidence="10" id="KW-0238">DNA-binding</keyword>
<keyword evidence="5" id="KW-0235">DNA replication</keyword>
<keyword evidence="9" id="KW-1194">Viral DNA replication</keyword>
<dbReference type="Gene3D" id="3.40.1820.10">
    <property type="entry name" value="DnaQ-like 3'-5' exonuclease"/>
    <property type="match status" value="1"/>
</dbReference>
<dbReference type="EMBL" id="MT863729">
    <property type="protein sequence ID" value="QPX65304.1"/>
    <property type="molecule type" value="Genomic_DNA"/>
</dbReference>
<evidence type="ECO:0000256" key="6">
    <source>
        <dbReference type="ARBA" id="ARBA00022722"/>
    </source>
</evidence>